<evidence type="ECO:0000313" key="2">
    <source>
        <dbReference type="Proteomes" id="UP000218231"/>
    </source>
</evidence>
<gene>
    <name evidence="1" type="ORF">WR25_17647</name>
</gene>
<evidence type="ECO:0000313" key="1">
    <source>
        <dbReference type="EMBL" id="PAV78239.1"/>
    </source>
</evidence>
<keyword evidence="2" id="KW-1185">Reference proteome</keyword>
<organism evidence="1 2">
    <name type="scientific">Diploscapter pachys</name>
    <dbReference type="NCBI Taxonomy" id="2018661"/>
    <lineage>
        <taxon>Eukaryota</taxon>
        <taxon>Metazoa</taxon>
        <taxon>Ecdysozoa</taxon>
        <taxon>Nematoda</taxon>
        <taxon>Chromadorea</taxon>
        <taxon>Rhabditida</taxon>
        <taxon>Rhabditina</taxon>
        <taxon>Rhabditomorpha</taxon>
        <taxon>Rhabditoidea</taxon>
        <taxon>Rhabditidae</taxon>
        <taxon>Diploscapter</taxon>
    </lineage>
</organism>
<accession>A0A2A2KWM2</accession>
<protein>
    <submittedName>
        <fullName evidence="1">Uncharacterized protein</fullName>
    </submittedName>
</protein>
<comment type="caution">
    <text evidence="1">The sequence shown here is derived from an EMBL/GenBank/DDBJ whole genome shotgun (WGS) entry which is preliminary data.</text>
</comment>
<dbReference type="EMBL" id="LIAE01007591">
    <property type="protein sequence ID" value="PAV78239.1"/>
    <property type="molecule type" value="Genomic_DNA"/>
</dbReference>
<reference evidence="1 2" key="1">
    <citation type="journal article" date="2017" name="Curr. Biol.">
        <title>Genome architecture and evolution of a unichromosomal asexual nematode.</title>
        <authorList>
            <person name="Fradin H."/>
            <person name="Zegar C."/>
            <person name="Gutwein M."/>
            <person name="Lucas J."/>
            <person name="Kovtun M."/>
            <person name="Corcoran D."/>
            <person name="Baugh L.R."/>
            <person name="Kiontke K."/>
            <person name="Gunsalus K."/>
            <person name="Fitch D.H."/>
            <person name="Piano F."/>
        </authorList>
    </citation>
    <scope>NUCLEOTIDE SEQUENCE [LARGE SCALE GENOMIC DNA]</scope>
    <source>
        <strain evidence="1">PF1309</strain>
    </source>
</reference>
<dbReference type="Proteomes" id="UP000218231">
    <property type="component" value="Unassembled WGS sequence"/>
</dbReference>
<sequence>MKAPKIKPPSYLPSISSNKIDVPYFGGTYINSTSEFVDQQNSSFDNDNMRMVEQTLQTLLKDDPGFRDDLFVDNPITGQPSCPIGFESVLLFEYNNTLYAKKKLSSGLDYELVWDGNATAIRILNEDKDVSFRIHSNYGVYWCKRDRGLPPPKDLDIALFGGIYRGLY</sequence>
<dbReference type="OrthoDB" id="5950457at2759"/>
<dbReference type="AlphaFoldDB" id="A0A2A2KWM2"/>
<proteinExistence type="predicted"/>
<name>A0A2A2KWM2_9BILA</name>